<dbReference type="PANTHER" id="PTHR43397">
    <property type="entry name" value="ERGOTHIONEINE BIOSYNTHESIS PROTEIN 1"/>
    <property type="match status" value="1"/>
</dbReference>
<dbReference type="GO" id="GO:0032259">
    <property type="term" value="P:methylation"/>
    <property type="evidence" value="ECO:0007669"/>
    <property type="project" value="UniProtKB-KW"/>
</dbReference>
<gene>
    <name evidence="4" type="ORF">M2127_002340</name>
</gene>
<feature type="domain" description="Histidine-specific methyltransferase SAM-dependent" evidence="3">
    <location>
        <begin position="12"/>
        <end position="308"/>
    </location>
</feature>
<dbReference type="InterPro" id="IPR035094">
    <property type="entry name" value="EgtD"/>
</dbReference>
<dbReference type="SUPFAM" id="SSF53335">
    <property type="entry name" value="S-adenosyl-L-methionine-dependent methyltransferases"/>
    <property type="match status" value="1"/>
</dbReference>
<evidence type="ECO:0000256" key="1">
    <source>
        <dbReference type="ARBA" id="ARBA00022603"/>
    </source>
</evidence>
<keyword evidence="1 4" id="KW-0489">Methyltransferase</keyword>
<evidence type="ECO:0000259" key="3">
    <source>
        <dbReference type="Pfam" id="PF10017"/>
    </source>
</evidence>
<protein>
    <submittedName>
        <fullName evidence="4">L-histidine N-alpha-methyltransferase</fullName>
        <ecNumber evidence="4">2.1.1.44</ecNumber>
    </submittedName>
</protein>
<dbReference type="RefSeq" id="WP_280742748.1">
    <property type="nucleotide sequence ID" value="NZ_JARXVX010000002.1"/>
</dbReference>
<evidence type="ECO:0000313" key="5">
    <source>
        <dbReference type="Proteomes" id="UP001161160"/>
    </source>
</evidence>
<dbReference type="AlphaFoldDB" id="A0AA43MB87"/>
<comment type="caution">
    <text evidence="4">The sequence shown here is derived from an EMBL/GenBank/DDBJ whole genome shotgun (WGS) entry which is preliminary data.</text>
</comment>
<dbReference type="Gene3D" id="3.40.50.150">
    <property type="entry name" value="Vaccinia Virus protein VP39"/>
    <property type="match status" value="1"/>
</dbReference>
<name>A0AA43MB87_9BURK</name>
<keyword evidence="2 4" id="KW-0808">Transferase</keyword>
<organism evidence="4 5">
    <name type="scientific">Polynucleobacter sphagniphilus</name>
    <dbReference type="NCBI Taxonomy" id="1743169"/>
    <lineage>
        <taxon>Bacteria</taxon>
        <taxon>Pseudomonadati</taxon>
        <taxon>Pseudomonadota</taxon>
        <taxon>Betaproteobacteria</taxon>
        <taxon>Burkholderiales</taxon>
        <taxon>Burkholderiaceae</taxon>
        <taxon>Polynucleobacter</taxon>
    </lineage>
</organism>
<dbReference type="Proteomes" id="UP001161160">
    <property type="component" value="Unassembled WGS sequence"/>
</dbReference>
<evidence type="ECO:0000313" key="4">
    <source>
        <dbReference type="EMBL" id="MDH6505010.1"/>
    </source>
</evidence>
<dbReference type="InterPro" id="IPR051128">
    <property type="entry name" value="EgtD_Methyltrsf_superfamily"/>
</dbReference>
<evidence type="ECO:0000256" key="2">
    <source>
        <dbReference type="ARBA" id="ARBA00022679"/>
    </source>
</evidence>
<reference evidence="4" key="1">
    <citation type="submission" date="2023-04" db="EMBL/GenBank/DDBJ databases">
        <title>Genome Encyclopedia of Bacteria and Archaea VI: Functional Genomics of Type Strains.</title>
        <authorList>
            <person name="Whitman W."/>
        </authorList>
    </citation>
    <scope>NUCLEOTIDE SEQUENCE</scope>
    <source>
        <strain evidence="4">Enz.4-51</strain>
    </source>
</reference>
<dbReference type="InterPro" id="IPR017804">
    <property type="entry name" value="MeTrfase_EgtD-like"/>
</dbReference>
<dbReference type="GO" id="GO:0052706">
    <property type="term" value="F:L-histidine N(alpha)-methyltransferase activity"/>
    <property type="evidence" value="ECO:0007669"/>
    <property type="project" value="UniProtKB-EC"/>
</dbReference>
<proteinExistence type="predicted"/>
<dbReference type="EMBL" id="JARXYA010000028">
    <property type="protein sequence ID" value="MDH6505010.1"/>
    <property type="molecule type" value="Genomic_DNA"/>
</dbReference>
<dbReference type="PANTHER" id="PTHR43397:SF1">
    <property type="entry name" value="ERGOTHIONEINE BIOSYNTHESIS PROTEIN 1"/>
    <property type="match status" value="1"/>
</dbReference>
<dbReference type="Pfam" id="PF10017">
    <property type="entry name" value="Methyltransf_33"/>
    <property type="match status" value="1"/>
</dbReference>
<accession>A0AA43MB87</accession>
<keyword evidence="5" id="KW-1185">Reference proteome</keyword>
<dbReference type="NCBIfam" id="TIGR03438">
    <property type="entry name" value="egtD_ergothio"/>
    <property type="match status" value="1"/>
</dbReference>
<dbReference type="EC" id="2.1.1.44" evidence="4"/>
<sequence length="310" mass="35420">MSQEHRPNQKLMDEIIAGLTQEQPSISPKFFYDEIGSHLFEAITFLEEYYPTRTEKQIMMQYGEAIALTIGKSDVLLDLGAGNCEKGSALFNSLKPKEYRALDISKEFLEQAISGLQKEFPQIQMQAQTCDLQEELAFPDLVDRKKTFFYPGSSIGNFDPDAALRLFKNIVKVCEGDGGLLIGVDLVKNHEVLSRAYNDALGITAAFNKNMLLHLNRLAKTDFNLAYWEHYAIFNEQLYRIEMYLRSTHNQVVAWPGGEKHFDSGDLIHTENSYKYTQEKFESLLKSAGFKDVYSWTDPNHYFLVAYATA</sequence>
<dbReference type="InterPro" id="IPR019257">
    <property type="entry name" value="MeTrfase_dom"/>
</dbReference>
<dbReference type="GeneID" id="83596237"/>
<dbReference type="InterPro" id="IPR029063">
    <property type="entry name" value="SAM-dependent_MTases_sf"/>
</dbReference>
<dbReference type="PIRSF" id="PIRSF018005">
    <property type="entry name" value="UCP018005"/>
    <property type="match status" value="1"/>
</dbReference>